<feature type="transmembrane region" description="Helical" evidence="1">
    <location>
        <begin position="204"/>
        <end position="223"/>
    </location>
</feature>
<gene>
    <name evidence="2" type="ORF">MELIAE_LOCUS2664</name>
</gene>
<dbReference type="OrthoDB" id="6243211at2759"/>
<evidence type="ECO:0000313" key="3">
    <source>
        <dbReference type="Proteomes" id="UP001154078"/>
    </source>
</evidence>
<dbReference type="EMBL" id="OV121142">
    <property type="protein sequence ID" value="CAH0549551.1"/>
    <property type="molecule type" value="Genomic_DNA"/>
</dbReference>
<name>A0A9P0FDJ5_BRAAE</name>
<sequence>MKLTRILHTKLTKYEEIIKSAQSVLSVAPQVLNKFKEDGKKTLLVKLDELNGRNPILKEGPQILSKYKKEKKKSFLLKLVQVNKWYIRTIGIEKVQEAQLKVNSIQDDLIVIQTNRRELQKKLDDIRVNRDKIHDEMVKVDKNVNFEQYINLRNQETEILKIMQSLTQTYTDYDRKEKEMFTALTSAIRDSNEQQRLQMEYTKYIGPVMSIIASLLTFIYGTLRKEELKKYVENILLDLRGHIQTKDLDMAQAFRRQEEQLKLLANQKFVLPASAEPKIAEVPRQSDNSSFWKYLTIALGILLFFRS</sequence>
<evidence type="ECO:0000256" key="1">
    <source>
        <dbReference type="SAM" id="Phobius"/>
    </source>
</evidence>
<dbReference type="PANTHER" id="PTHR28624:SF1">
    <property type="entry name" value="MITOCHONDRIAL POTASSIUM CHANNEL"/>
    <property type="match status" value="1"/>
</dbReference>
<keyword evidence="1" id="KW-1133">Transmembrane helix</keyword>
<dbReference type="PANTHER" id="PTHR28624">
    <property type="entry name" value="COILED-COIL DOMAIN-CONTAINING PROTEIN 51"/>
    <property type="match status" value="1"/>
</dbReference>
<protein>
    <submittedName>
        <fullName evidence="2">Uncharacterized protein</fullName>
    </submittedName>
</protein>
<organism evidence="2 3">
    <name type="scientific">Brassicogethes aeneus</name>
    <name type="common">Rape pollen beetle</name>
    <name type="synonym">Meligethes aeneus</name>
    <dbReference type="NCBI Taxonomy" id="1431903"/>
    <lineage>
        <taxon>Eukaryota</taxon>
        <taxon>Metazoa</taxon>
        <taxon>Ecdysozoa</taxon>
        <taxon>Arthropoda</taxon>
        <taxon>Hexapoda</taxon>
        <taxon>Insecta</taxon>
        <taxon>Pterygota</taxon>
        <taxon>Neoptera</taxon>
        <taxon>Endopterygota</taxon>
        <taxon>Coleoptera</taxon>
        <taxon>Polyphaga</taxon>
        <taxon>Cucujiformia</taxon>
        <taxon>Nitidulidae</taxon>
        <taxon>Meligethinae</taxon>
        <taxon>Brassicogethes</taxon>
    </lineage>
</organism>
<keyword evidence="1" id="KW-0812">Transmembrane</keyword>
<proteinExistence type="predicted"/>
<keyword evidence="1" id="KW-0472">Membrane</keyword>
<dbReference type="InterPro" id="IPR037660">
    <property type="entry name" value="CCDC51"/>
</dbReference>
<accession>A0A9P0FDJ5</accession>
<dbReference type="Proteomes" id="UP001154078">
    <property type="component" value="Chromosome 11"/>
</dbReference>
<dbReference type="AlphaFoldDB" id="A0A9P0FDJ5"/>
<evidence type="ECO:0000313" key="2">
    <source>
        <dbReference type="EMBL" id="CAH0549551.1"/>
    </source>
</evidence>
<keyword evidence="3" id="KW-1185">Reference proteome</keyword>
<reference evidence="2" key="1">
    <citation type="submission" date="2021-12" db="EMBL/GenBank/DDBJ databases">
        <authorList>
            <person name="King R."/>
        </authorList>
    </citation>
    <scope>NUCLEOTIDE SEQUENCE</scope>
</reference>